<proteinExistence type="inferred from homology"/>
<name>A0A939BFF3_9FIRM</name>
<feature type="domain" description="N-acetyltransferase" evidence="4">
    <location>
        <begin position="174"/>
        <end position="332"/>
    </location>
</feature>
<comment type="caution">
    <text evidence="5">The sequence shown here is derived from an EMBL/GenBank/DDBJ whole genome shotgun (WGS) entry which is preliminary data.</text>
</comment>
<evidence type="ECO:0000313" key="5">
    <source>
        <dbReference type="EMBL" id="MBM6921538.1"/>
    </source>
</evidence>
<dbReference type="PROSITE" id="PS51186">
    <property type="entry name" value="GNAT"/>
    <property type="match status" value="2"/>
</dbReference>
<dbReference type="CDD" id="cd04301">
    <property type="entry name" value="NAT_SF"/>
    <property type="match status" value="1"/>
</dbReference>
<evidence type="ECO:0000256" key="1">
    <source>
        <dbReference type="ARBA" id="ARBA00022679"/>
    </source>
</evidence>
<dbReference type="InterPro" id="IPR000182">
    <property type="entry name" value="GNAT_dom"/>
</dbReference>
<dbReference type="Pfam" id="PF00583">
    <property type="entry name" value="Acetyltransf_1"/>
    <property type="match status" value="1"/>
</dbReference>
<sequence>MILRNFKKEDAPIIAEWLRSEEELYKWSADRFNKYPLTGEDINENYAPQIESGRFYPLTAVDENETIVGHFIIRYPRDDDDSSVRFGFVIVNPAIRGKGYGKELLQLGIGYVKEHLSAKRIDLGVFENNESARYCYEAVGFTEYAKRECEMPIGTWKCTDMEMFIEKSLETERLILRRWEESDGEDLYKYASNPDVGPIAGWAVHTSVENSREIIKGVLSEPETYAVVLKETGHPVGSIGLMLGKASDIGIPDTDGEIGYWIGVPYWGQGLIPEAVREIMRYGFEELNLEKLWCGYFDGNEKSKRVQEKCGFHYHHTSENVPCALEGVLRTEHITCLTKEEWLEKR</sequence>
<dbReference type="Proteomes" id="UP000774750">
    <property type="component" value="Unassembled WGS sequence"/>
</dbReference>
<reference evidence="5" key="1">
    <citation type="submission" date="2020-08" db="EMBL/GenBank/DDBJ databases">
        <authorList>
            <person name="Cejkova D."/>
            <person name="Kubasova T."/>
            <person name="Jahodarova E."/>
            <person name="Rychlik I."/>
        </authorList>
    </citation>
    <scope>NUCLEOTIDE SEQUENCE</scope>
    <source>
        <strain evidence="5">An559</strain>
    </source>
</reference>
<keyword evidence="1" id="KW-0808">Transferase</keyword>
<dbReference type="PANTHER" id="PTHR43792:SF8">
    <property type="entry name" value="[RIBOSOMAL PROTEIN US5]-ALANINE N-ACETYLTRANSFERASE"/>
    <property type="match status" value="1"/>
</dbReference>
<keyword evidence="6" id="KW-1185">Reference proteome</keyword>
<evidence type="ECO:0000259" key="4">
    <source>
        <dbReference type="PROSITE" id="PS51186"/>
    </source>
</evidence>
<dbReference type="InterPro" id="IPR016181">
    <property type="entry name" value="Acyl_CoA_acyltransferase"/>
</dbReference>
<evidence type="ECO:0000256" key="2">
    <source>
        <dbReference type="ARBA" id="ARBA00023315"/>
    </source>
</evidence>
<dbReference type="GO" id="GO:0016747">
    <property type="term" value="F:acyltransferase activity, transferring groups other than amino-acyl groups"/>
    <property type="evidence" value="ECO:0007669"/>
    <property type="project" value="InterPro"/>
</dbReference>
<dbReference type="AlphaFoldDB" id="A0A939BFF3"/>
<evidence type="ECO:0000256" key="3">
    <source>
        <dbReference type="ARBA" id="ARBA00038502"/>
    </source>
</evidence>
<reference evidence="5" key="2">
    <citation type="journal article" date="2021" name="Sci. Rep.">
        <title>The distribution of antibiotic resistance genes in chicken gut microbiota commensals.</title>
        <authorList>
            <person name="Juricova H."/>
            <person name="Matiasovicova J."/>
            <person name="Kubasova T."/>
            <person name="Cejkova D."/>
            <person name="Rychlik I."/>
        </authorList>
    </citation>
    <scope>NUCLEOTIDE SEQUENCE</scope>
    <source>
        <strain evidence="5">An559</strain>
    </source>
</reference>
<protein>
    <submittedName>
        <fullName evidence="5">GNAT family N-acetyltransferase</fullName>
    </submittedName>
</protein>
<dbReference type="InterPro" id="IPR051531">
    <property type="entry name" value="N-acetyltransferase"/>
</dbReference>
<comment type="similarity">
    <text evidence="3">Belongs to the acetyltransferase family. RimJ subfamily.</text>
</comment>
<evidence type="ECO:0000313" key="6">
    <source>
        <dbReference type="Proteomes" id="UP000774750"/>
    </source>
</evidence>
<dbReference type="Gene3D" id="3.40.630.30">
    <property type="match status" value="2"/>
</dbReference>
<gene>
    <name evidence="5" type="ORF">H6A12_10255</name>
</gene>
<dbReference type="SUPFAM" id="SSF55729">
    <property type="entry name" value="Acyl-CoA N-acyltransferases (Nat)"/>
    <property type="match status" value="2"/>
</dbReference>
<organism evidence="5 6">
    <name type="scientific">Merdimmobilis hominis</name>
    <dbReference type="NCBI Taxonomy" id="2897707"/>
    <lineage>
        <taxon>Bacteria</taxon>
        <taxon>Bacillati</taxon>
        <taxon>Bacillota</taxon>
        <taxon>Clostridia</taxon>
        <taxon>Eubacteriales</taxon>
        <taxon>Oscillospiraceae</taxon>
        <taxon>Merdimmobilis</taxon>
    </lineage>
</organism>
<feature type="domain" description="N-acetyltransferase" evidence="4">
    <location>
        <begin position="1"/>
        <end position="166"/>
    </location>
</feature>
<dbReference type="EMBL" id="JACJKY010000018">
    <property type="protein sequence ID" value="MBM6921538.1"/>
    <property type="molecule type" value="Genomic_DNA"/>
</dbReference>
<dbReference type="PANTHER" id="PTHR43792">
    <property type="entry name" value="GNAT FAMILY, PUTATIVE (AFU_ORTHOLOGUE AFUA_3G00765)-RELATED-RELATED"/>
    <property type="match status" value="1"/>
</dbReference>
<dbReference type="Pfam" id="PF13302">
    <property type="entry name" value="Acetyltransf_3"/>
    <property type="match status" value="1"/>
</dbReference>
<keyword evidence="2" id="KW-0012">Acyltransferase</keyword>
<accession>A0A939BFF3</accession>